<dbReference type="STRING" id="1048983.EL17_17690"/>
<dbReference type="EMBL" id="JMIH01000024">
    <property type="protein sequence ID" value="KEO72570.1"/>
    <property type="molecule type" value="Genomic_DNA"/>
</dbReference>
<reference evidence="4 5" key="1">
    <citation type="submission" date="2014-04" db="EMBL/GenBank/DDBJ databases">
        <title>Characterization and application of a salt tolerant electro-active bacterium.</title>
        <authorList>
            <person name="Yang L."/>
            <person name="Wei S."/>
            <person name="Tay Q.X.M."/>
        </authorList>
    </citation>
    <scope>NUCLEOTIDE SEQUENCE [LARGE SCALE GENOMIC DNA]</scope>
    <source>
        <strain evidence="4 5">LY1</strain>
    </source>
</reference>
<evidence type="ECO:0000259" key="3">
    <source>
        <dbReference type="Pfam" id="PF02563"/>
    </source>
</evidence>
<comment type="caution">
    <text evidence="4">The sequence shown here is derived from an EMBL/GenBank/DDBJ whole genome shotgun (WGS) entry which is preliminary data.</text>
</comment>
<dbReference type="Gene3D" id="3.10.560.10">
    <property type="entry name" value="Outer membrane lipoprotein wza domain like"/>
    <property type="match status" value="1"/>
</dbReference>
<gene>
    <name evidence="4" type="ORF">EL17_17690</name>
</gene>
<feature type="domain" description="Polysaccharide export protein N-terminal" evidence="3">
    <location>
        <begin position="50"/>
        <end position="156"/>
    </location>
</feature>
<accession>A0A074KWH8</accession>
<evidence type="ECO:0000256" key="1">
    <source>
        <dbReference type="ARBA" id="ARBA00022729"/>
    </source>
</evidence>
<dbReference type="eggNOG" id="COG1596">
    <property type="taxonomic scope" value="Bacteria"/>
</dbReference>
<sequence length="277" mass="31086">MKRFLFNALGVVFLMVFASGCISNRKIMYLQNLPGTPRIEEETLITYDVPVYRIQKDDIIDVQVRSLNPEVNEIFAMATGGGRAGAGGAGGRMMGMGGGGGDIYYMTGYTVNKDGEIELPFVGKLHVDGKNIDEIKEQVQLNLMKYFQEELFVQVKLGGIRYATFGEFRGVGKHVVLQNRLTIFEAIANSGDLTIYAKRDEIMILRQYPDGTRLHRVNLRDRNIIKSPFYFIQPNDQLYAEPIRARELGTGETGVQSFQLLMTLLSAGIFVYALFIN</sequence>
<protein>
    <recommendedName>
        <fullName evidence="3">Polysaccharide export protein N-terminal domain-containing protein</fullName>
    </recommendedName>
</protein>
<dbReference type="AlphaFoldDB" id="A0A074KWH8"/>
<keyword evidence="2" id="KW-0812">Transmembrane</keyword>
<keyword evidence="1" id="KW-0732">Signal</keyword>
<dbReference type="PANTHER" id="PTHR33619">
    <property type="entry name" value="POLYSACCHARIDE EXPORT PROTEIN GFCE-RELATED"/>
    <property type="match status" value="1"/>
</dbReference>
<dbReference type="PANTHER" id="PTHR33619:SF3">
    <property type="entry name" value="POLYSACCHARIDE EXPORT PROTEIN GFCE-RELATED"/>
    <property type="match status" value="1"/>
</dbReference>
<proteinExistence type="predicted"/>
<dbReference type="OrthoDB" id="662756at2"/>
<keyword evidence="2" id="KW-1133">Transmembrane helix</keyword>
<name>A0A074KWH8_9BACT</name>
<keyword evidence="2" id="KW-0472">Membrane</keyword>
<dbReference type="Pfam" id="PF02563">
    <property type="entry name" value="Poly_export"/>
    <property type="match status" value="1"/>
</dbReference>
<dbReference type="RefSeq" id="WP_035077217.1">
    <property type="nucleotide sequence ID" value="NZ_JMIH01000024.1"/>
</dbReference>
<dbReference type="Proteomes" id="UP000027821">
    <property type="component" value="Unassembled WGS sequence"/>
</dbReference>
<dbReference type="Gene3D" id="3.30.1950.10">
    <property type="entry name" value="wza like domain"/>
    <property type="match status" value="1"/>
</dbReference>
<evidence type="ECO:0000313" key="4">
    <source>
        <dbReference type="EMBL" id="KEO72570.1"/>
    </source>
</evidence>
<feature type="transmembrane region" description="Helical" evidence="2">
    <location>
        <begin position="258"/>
        <end position="276"/>
    </location>
</feature>
<dbReference type="InterPro" id="IPR003715">
    <property type="entry name" value="Poly_export_N"/>
</dbReference>
<dbReference type="GO" id="GO:0015159">
    <property type="term" value="F:polysaccharide transmembrane transporter activity"/>
    <property type="evidence" value="ECO:0007669"/>
    <property type="project" value="InterPro"/>
</dbReference>
<organism evidence="4 5">
    <name type="scientific">Anditalea andensis</name>
    <dbReference type="NCBI Taxonomy" id="1048983"/>
    <lineage>
        <taxon>Bacteria</taxon>
        <taxon>Pseudomonadati</taxon>
        <taxon>Bacteroidota</taxon>
        <taxon>Cytophagia</taxon>
        <taxon>Cytophagales</taxon>
        <taxon>Cytophagaceae</taxon>
        <taxon>Anditalea</taxon>
    </lineage>
</organism>
<dbReference type="PROSITE" id="PS51257">
    <property type="entry name" value="PROKAR_LIPOPROTEIN"/>
    <property type="match status" value="1"/>
</dbReference>
<evidence type="ECO:0000256" key="2">
    <source>
        <dbReference type="SAM" id="Phobius"/>
    </source>
</evidence>
<keyword evidence="5" id="KW-1185">Reference proteome</keyword>
<dbReference type="InterPro" id="IPR049712">
    <property type="entry name" value="Poly_export"/>
</dbReference>
<evidence type="ECO:0000313" key="5">
    <source>
        <dbReference type="Proteomes" id="UP000027821"/>
    </source>
</evidence>